<protein>
    <recommendedName>
        <fullName evidence="4">YggT family protein</fullName>
    </recommendedName>
</protein>
<keyword evidence="1" id="KW-0812">Transmembrane</keyword>
<comment type="caution">
    <text evidence="2">The sequence shown here is derived from an EMBL/GenBank/DDBJ whole genome shotgun (WGS) entry which is preliminary data.</text>
</comment>
<keyword evidence="1" id="KW-1133">Transmembrane helix</keyword>
<gene>
    <name evidence="2" type="ORF">KAK11_17455</name>
</gene>
<name>A0ABS5E260_9BURK</name>
<dbReference type="Proteomes" id="UP000672097">
    <property type="component" value="Unassembled WGS sequence"/>
</dbReference>
<evidence type="ECO:0000313" key="3">
    <source>
        <dbReference type="Proteomes" id="UP000672097"/>
    </source>
</evidence>
<accession>A0ABS5E260</accession>
<organism evidence="2 3">
    <name type="scientific">Ideonella paludis</name>
    <dbReference type="NCBI Taxonomy" id="1233411"/>
    <lineage>
        <taxon>Bacteria</taxon>
        <taxon>Pseudomonadati</taxon>
        <taxon>Pseudomonadota</taxon>
        <taxon>Betaproteobacteria</taxon>
        <taxon>Burkholderiales</taxon>
        <taxon>Sphaerotilaceae</taxon>
        <taxon>Ideonella</taxon>
    </lineage>
</organism>
<dbReference type="RefSeq" id="WP_210810557.1">
    <property type="nucleotide sequence ID" value="NZ_JAGQDG010000007.1"/>
</dbReference>
<keyword evidence="3" id="KW-1185">Reference proteome</keyword>
<evidence type="ECO:0000313" key="2">
    <source>
        <dbReference type="EMBL" id="MBQ0937116.1"/>
    </source>
</evidence>
<keyword evidence="1" id="KW-0472">Membrane</keyword>
<feature type="transmembrane region" description="Helical" evidence="1">
    <location>
        <begin position="69"/>
        <end position="90"/>
    </location>
</feature>
<evidence type="ECO:0008006" key="4">
    <source>
        <dbReference type="Google" id="ProtNLM"/>
    </source>
</evidence>
<evidence type="ECO:0000256" key="1">
    <source>
        <dbReference type="SAM" id="Phobius"/>
    </source>
</evidence>
<reference evidence="2 3" key="1">
    <citation type="submission" date="2021-04" db="EMBL/GenBank/DDBJ databases">
        <title>The genome sequence of type strain Ideonella paludis KCTC 32238.</title>
        <authorList>
            <person name="Liu Y."/>
        </authorList>
    </citation>
    <scope>NUCLEOTIDE SEQUENCE [LARGE SCALE GENOMIC DNA]</scope>
    <source>
        <strain evidence="2 3">KCTC 32238</strain>
    </source>
</reference>
<sequence length="98" mass="10453">MLMAAMLIKMLTEVALLALLGRWLLGLLVGVGREHNVFWRLLDVVVSPAINGVARLSQGRLGPAGQARAAGLLLLLIWLLATATKIYHCLALGPGACR</sequence>
<dbReference type="EMBL" id="JAGQDG010000007">
    <property type="protein sequence ID" value="MBQ0937116.1"/>
    <property type="molecule type" value="Genomic_DNA"/>
</dbReference>
<proteinExistence type="predicted"/>